<evidence type="ECO:0000313" key="1">
    <source>
        <dbReference type="EMBL" id="KKQ45491.1"/>
    </source>
</evidence>
<name>A0A0G0KY37_9BACT</name>
<accession>A0A0G0KY37</accession>
<dbReference type="EMBL" id="LBTU01000053">
    <property type="protein sequence ID" value="KKQ45491.1"/>
    <property type="molecule type" value="Genomic_DNA"/>
</dbReference>
<comment type="caution">
    <text evidence="1">The sequence shown here is derived from an EMBL/GenBank/DDBJ whole genome shotgun (WGS) entry which is preliminary data.</text>
</comment>
<dbReference type="AlphaFoldDB" id="A0A0G0KY37"/>
<dbReference type="Proteomes" id="UP000034430">
    <property type="component" value="Unassembled WGS sequence"/>
</dbReference>
<proteinExistence type="predicted"/>
<organism evidence="1 2">
    <name type="scientific">Candidatus Yanofskybacteria bacterium GW2011_GWC2_37_9</name>
    <dbReference type="NCBI Taxonomy" id="1619028"/>
    <lineage>
        <taxon>Bacteria</taxon>
        <taxon>Candidatus Yanofskyibacteriota</taxon>
    </lineage>
</organism>
<evidence type="ECO:0000313" key="2">
    <source>
        <dbReference type="Proteomes" id="UP000034430"/>
    </source>
</evidence>
<protein>
    <submittedName>
        <fullName evidence="1">Uncharacterized protein</fullName>
    </submittedName>
</protein>
<gene>
    <name evidence="1" type="ORF">US65_C0053G0007</name>
</gene>
<sequence length="49" mass="5430">MKFRNKKSGATREGTPECHHIAIIANPKTMSSANIHNTINVKIKNQNGK</sequence>
<reference evidence="1 2" key="1">
    <citation type="journal article" date="2015" name="Nature">
        <title>rRNA introns, odd ribosomes, and small enigmatic genomes across a large radiation of phyla.</title>
        <authorList>
            <person name="Brown C.T."/>
            <person name="Hug L.A."/>
            <person name="Thomas B.C."/>
            <person name="Sharon I."/>
            <person name="Castelle C.J."/>
            <person name="Singh A."/>
            <person name="Wilkins M.J."/>
            <person name="Williams K.H."/>
            <person name="Banfield J.F."/>
        </authorList>
    </citation>
    <scope>NUCLEOTIDE SEQUENCE [LARGE SCALE GENOMIC DNA]</scope>
</reference>